<keyword evidence="10" id="KW-1185">Reference proteome</keyword>
<name>A0A2T5IVQ6_9GAMM</name>
<protein>
    <submittedName>
        <fullName evidence="9">Serine/threonine protein kinase</fullName>
    </submittedName>
</protein>
<gene>
    <name evidence="9" type="ORF">C8N29_11514</name>
</gene>
<feature type="region of interest" description="Disordered" evidence="5">
    <location>
        <begin position="1"/>
        <end position="21"/>
    </location>
</feature>
<dbReference type="SMART" id="SM00220">
    <property type="entry name" value="S_TKc"/>
    <property type="match status" value="1"/>
</dbReference>
<evidence type="ECO:0000259" key="7">
    <source>
        <dbReference type="PROSITE" id="PS50011"/>
    </source>
</evidence>
<dbReference type="InterPro" id="IPR000719">
    <property type="entry name" value="Prot_kinase_dom"/>
</dbReference>
<keyword evidence="3 9" id="KW-0418">Kinase</keyword>
<keyword evidence="6" id="KW-1133">Transmembrane helix</keyword>
<dbReference type="Proteomes" id="UP000244223">
    <property type="component" value="Unassembled WGS sequence"/>
</dbReference>
<accession>A0A2T5IVQ6</accession>
<dbReference type="InterPro" id="IPR036457">
    <property type="entry name" value="PPM-type-like_dom_sf"/>
</dbReference>
<evidence type="ECO:0000313" key="9">
    <source>
        <dbReference type="EMBL" id="PTQ87929.1"/>
    </source>
</evidence>
<keyword evidence="6" id="KW-0812">Transmembrane</keyword>
<dbReference type="GO" id="GO:0004674">
    <property type="term" value="F:protein serine/threonine kinase activity"/>
    <property type="evidence" value="ECO:0007669"/>
    <property type="project" value="UniProtKB-KW"/>
</dbReference>
<evidence type="ECO:0000256" key="2">
    <source>
        <dbReference type="ARBA" id="ARBA00022741"/>
    </source>
</evidence>
<dbReference type="OrthoDB" id="9788659at2"/>
<evidence type="ECO:0000259" key="8">
    <source>
        <dbReference type="PROSITE" id="PS51746"/>
    </source>
</evidence>
<evidence type="ECO:0000256" key="4">
    <source>
        <dbReference type="ARBA" id="ARBA00022840"/>
    </source>
</evidence>
<keyword evidence="2" id="KW-0547">Nucleotide-binding</keyword>
<dbReference type="PANTHER" id="PTHR43289">
    <property type="entry name" value="MITOGEN-ACTIVATED PROTEIN KINASE KINASE KINASE 20-RELATED"/>
    <property type="match status" value="1"/>
</dbReference>
<evidence type="ECO:0000256" key="6">
    <source>
        <dbReference type="SAM" id="Phobius"/>
    </source>
</evidence>
<proteinExistence type="predicted"/>
<dbReference type="Gene3D" id="1.10.510.10">
    <property type="entry name" value="Transferase(Phosphotransferase) domain 1"/>
    <property type="match status" value="1"/>
</dbReference>
<comment type="caution">
    <text evidence="9">The sequence shown here is derived from an EMBL/GenBank/DDBJ whole genome shotgun (WGS) entry which is preliminary data.</text>
</comment>
<evidence type="ECO:0000313" key="10">
    <source>
        <dbReference type="Proteomes" id="UP000244223"/>
    </source>
</evidence>
<dbReference type="InterPro" id="IPR001932">
    <property type="entry name" value="PPM-type_phosphatase-like_dom"/>
</dbReference>
<evidence type="ECO:0000256" key="1">
    <source>
        <dbReference type="ARBA" id="ARBA00022679"/>
    </source>
</evidence>
<reference evidence="9 10" key="1">
    <citation type="submission" date="2018-04" db="EMBL/GenBank/DDBJ databases">
        <title>Genomic Encyclopedia of Archaeal and Bacterial Type Strains, Phase II (KMG-II): from individual species to whole genera.</title>
        <authorList>
            <person name="Goeker M."/>
        </authorList>
    </citation>
    <scope>NUCLEOTIDE SEQUENCE [LARGE SCALE GENOMIC DNA]</scope>
    <source>
        <strain evidence="9 10">DSM 5822</strain>
    </source>
</reference>
<evidence type="ECO:0000256" key="5">
    <source>
        <dbReference type="SAM" id="MobiDB-lite"/>
    </source>
</evidence>
<dbReference type="Gene3D" id="3.30.200.20">
    <property type="entry name" value="Phosphorylase Kinase, domain 1"/>
    <property type="match status" value="1"/>
</dbReference>
<dbReference type="SUPFAM" id="SSF56112">
    <property type="entry name" value="Protein kinase-like (PK-like)"/>
    <property type="match status" value="1"/>
</dbReference>
<feature type="transmembrane region" description="Helical" evidence="6">
    <location>
        <begin position="542"/>
        <end position="563"/>
    </location>
</feature>
<dbReference type="RefSeq" id="WP_107866539.1">
    <property type="nucleotide sequence ID" value="NZ_QAON01000015.1"/>
</dbReference>
<dbReference type="Pfam" id="PF13672">
    <property type="entry name" value="PP2C_2"/>
    <property type="match status" value="1"/>
</dbReference>
<keyword evidence="4" id="KW-0067">ATP-binding</keyword>
<dbReference type="PANTHER" id="PTHR43289:SF6">
    <property type="entry name" value="SERINE_THREONINE-PROTEIN KINASE NEKL-3"/>
    <property type="match status" value="1"/>
</dbReference>
<dbReference type="Pfam" id="PF00069">
    <property type="entry name" value="Pkinase"/>
    <property type="match status" value="1"/>
</dbReference>
<feature type="domain" description="Protein kinase" evidence="7">
    <location>
        <begin position="266"/>
        <end position="542"/>
    </location>
</feature>
<dbReference type="SUPFAM" id="SSF81606">
    <property type="entry name" value="PP2C-like"/>
    <property type="match status" value="1"/>
</dbReference>
<dbReference type="InterPro" id="IPR011009">
    <property type="entry name" value="Kinase-like_dom_sf"/>
</dbReference>
<dbReference type="GO" id="GO:0005524">
    <property type="term" value="F:ATP binding"/>
    <property type="evidence" value="ECO:0007669"/>
    <property type="project" value="UniProtKB-KW"/>
</dbReference>
<dbReference type="PROSITE" id="PS50011">
    <property type="entry name" value="PROTEIN_KINASE_DOM"/>
    <property type="match status" value="1"/>
</dbReference>
<keyword evidence="1" id="KW-0808">Transferase</keyword>
<dbReference type="CDD" id="cd14014">
    <property type="entry name" value="STKc_PknB_like"/>
    <property type="match status" value="1"/>
</dbReference>
<dbReference type="AlphaFoldDB" id="A0A2T5IVQ6"/>
<dbReference type="Gene3D" id="3.60.40.10">
    <property type="entry name" value="PPM-type phosphatase domain"/>
    <property type="match status" value="1"/>
</dbReference>
<dbReference type="SMART" id="SM00331">
    <property type="entry name" value="PP2C_SIG"/>
    <property type="match status" value="1"/>
</dbReference>
<evidence type="ECO:0000256" key="3">
    <source>
        <dbReference type="ARBA" id="ARBA00022777"/>
    </source>
</evidence>
<organism evidence="9 10">
    <name type="scientific">Agitococcus lubricus</name>
    <dbReference type="NCBI Taxonomy" id="1077255"/>
    <lineage>
        <taxon>Bacteria</taxon>
        <taxon>Pseudomonadati</taxon>
        <taxon>Pseudomonadota</taxon>
        <taxon>Gammaproteobacteria</taxon>
        <taxon>Moraxellales</taxon>
        <taxon>Moraxellaceae</taxon>
        <taxon>Agitococcus</taxon>
    </lineage>
</organism>
<keyword evidence="9" id="KW-0723">Serine/threonine-protein kinase</keyword>
<sequence>MSHKLTVRAAQRTETGPKATNDDALGLHLPQGHGLSAHTAAAAIADGVSSADGGRIAAETSVTNFLSDFFATPSSWSIKTAGSKVLAALNRWLHGQGQHYQHHHQGYLTTFTALIMRGQRGYIFHIGDTRLWRLRGEEWECLTTDHALNSRHGNQLTRALGMDWRIDIDYLETDLQQGDIFVLTTDGIHSFVPEKELKAIIATHSESLETRCEEVLACAASHHSDDNRSCQLLEIIDLPHAQDSQQLEYLAPLTPELRIGDTIDGYQVEQEIQINARSHIYLVKDCAQGHQFVLKTPSPNLIDDIDALKAFVREDWIGQRFHHPHIVNTYPASRARHYLYLIQEYLEGQTLRQWRMTHPEAAVETILAFAKPVVHALRALHRRETLHQDIKPDNIFLCTNGVVKLIDLGSASIGSLSDNLKLRAGAAEYAAPEYALGIARDQRADQFSLAMTLYELLTAHYAYGEYYKDCQSLSQFRKLRYTSACQYNPHVPLWIDAALARALSLNPEHRYAELSEFLNDLEHPNPQLTLHNKPWLEQNPLLFWQVTSILLLITNGILLALWLKQ</sequence>
<dbReference type="PROSITE" id="PS51746">
    <property type="entry name" value="PPM_2"/>
    <property type="match status" value="1"/>
</dbReference>
<dbReference type="SMART" id="SM00332">
    <property type="entry name" value="PP2Cc"/>
    <property type="match status" value="1"/>
</dbReference>
<feature type="domain" description="PPM-type phosphatase" evidence="8">
    <location>
        <begin position="4"/>
        <end position="235"/>
    </location>
</feature>
<dbReference type="EMBL" id="QAON01000015">
    <property type="protein sequence ID" value="PTQ87929.1"/>
    <property type="molecule type" value="Genomic_DNA"/>
</dbReference>
<keyword evidence="6" id="KW-0472">Membrane</keyword>